<organism evidence="1 2">
    <name type="scientific">Sclerotinia sclerotiorum (strain ATCC 18683 / 1980 / Ss-1)</name>
    <name type="common">White mold</name>
    <name type="synonym">Whetzelinia sclerotiorum</name>
    <dbReference type="NCBI Taxonomy" id="665079"/>
    <lineage>
        <taxon>Eukaryota</taxon>
        <taxon>Fungi</taxon>
        <taxon>Dikarya</taxon>
        <taxon>Ascomycota</taxon>
        <taxon>Pezizomycotina</taxon>
        <taxon>Leotiomycetes</taxon>
        <taxon>Helotiales</taxon>
        <taxon>Sclerotiniaceae</taxon>
        <taxon>Sclerotinia</taxon>
    </lineage>
</organism>
<dbReference type="Proteomes" id="UP000001312">
    <property type="component" value="Unassembled WGS sequence"/>
</dbReference>
<dbReference type="InParanoid" id="A7EYT1"/>
<evidence type="ECO:0000313" key="1">
    <source>
        <dbReference type="EMBL" id="EDN94623.1"/>
    </source>
</evidence>
<evidence type="ECO:0000313" key="2">
    <source>
        <dbReference type="Proteomes" id="UP000001312"/>
    </source>
</evidence>
<dbReference type="KEGG" id="ssl:SS1G_10497"/>
<dbReference type="GeneID" id="5484694"/>
<protein>
    <submittedName>
        <fullName evidence="1">Uncharacterized protein</fullName>
    </submittedName>
</protein>
<dbReference type="RefSeq" id="XP_001588949.1">
    <property type="nucleotide sequence ID" value="XM_001588899.1"/>
</dbReference>
<accession>A7EYT1</accession>
<gene>
    <name evidence="1" type="ORF">SS1G_10497</name>
</gene>
<dbReference type="EMBL" id="CH476635">
    <property type="protein sequence ID" value="EDN94623.1"/>
    <property type="molecule type" value="Genomic_DNA"/>
</dbReference>
<dbReference type="AlphaFoldDB" id="A7EYT1"/>
<dbReference type="HOGENOM" id="CLU_3107831_0_0_1"/>
<sequence>MVFLVSKKWEEREQREESGRSSYGKKETRYIEETPTRLHIRTWNVRLTKLD</sequence>
<name>A7EYT1_SCLS1</name>
<proteinExistence type="predicted"/>
<reference evidence="2" key="1">
    <citation type="journal article" date="2011" name="PLoS Genet.">
        <title>Genomic analysis of the necrotrophic fungal pathogens Sclerotinia sclerotiorum and Botrytis cinerea.</title>
        <authorList>
            <person name="Amselem J."/>
            <person name="Cuomo C.A."/>
            <person name="van Kan J.A."/>
            <person name="Viaud M."/>
            <person name="Benito E.P."/>
            <person name="Couloux A."/>
            <person name="Coutinho P.M."/>
            <person name="de Vries R.P."/>
            <person name="Dyer P.S."/>
            <person name="Fillinger S."/>
            <person name="Fournier E."/>
            <person name="Gout L."/>
            <person name="Hahn M."/>
            <person name="Kohn L."/>
            <person name="Lapalu N."/>
            <person name="Plummer K.M."/>
            <person name="Pradier J.M."/>
            <person name="Quevillon E."/>
            <person name="Sharon A."/>
            <person name="Simon A."/>
            <person name="ten Have A."/>
            <person name="Tudzynski B."/>
            <person name="Tudzynski P."/>
            <person name="Wincker P."/>
            <person name="Andrew M."/>
            <person name="Anthouard V."/>
            <person name="Beever R.E."/>
            <person name="Beffa R."/>
            <person name="Benoit I."/>
            <person name="Bouzid O."/>
            <person name="Brault B."/>
            <person name="Chen Z."/>
            <person name="Choquer M."/>
            <person name="Collemare J."/>
            <person name="Cotton P."/>
            <person name="Danchin E.G."/>
            <person name="Da Silva C."/>
            <person name="Gautier A."/>
            <person name="Giraud C."/>
            <person name="Giraud T."/>
            <person name="Gonzalez C."/>
            <person name="Grossetete S."/>
            <person name="Guldener U."/>
            <person name="Henrissat B."/>
            <person name="Howlett B.J."/>
            <person name="Kodira C."/>
            <person name="Kretschmer M."/>
            <person name="Lappartient A."/>
            <person name="Leroch M."/>
            <person name="Levis C."/>
            <person name="Mauceli E."/>
            <person name="Neuveglise C."/>
            <person name="Oeser B."/>
            <person name="Pearson M."/>
            <person name="Poulain J."/>
            <person name="Poussereau N."/>
            <person name="Quesneville H."/>
            <person name="Rascle C."/>
            <person name="Schumacher J."/>
            <person name="Segurens B."/>
            <person name="Sexton A."/>
            <person name="Silva E."/>
            <person name="Sirven C."/>
            <person name="Soanes D.M."/>
            <person name="Talbot N.J."/>
            <person name="Templeton M."/>
            <person name="Yandava C."/>
            <person name="Yarden O."/>
            <person name="Zeng Q."/>
            <person name="Rollins J.A."/>
            <person name="Lebrun M.H."/>
            <person name="Dickman M."/>
        </authorList>
    </citation>
    <scope>NUCLEOTIDE SEQUENCE [LARGE SCALE GENOMIC DNA]</scope>
    <source>
        <strain evidence="2">ATCC 18683 / 1980 / Ss-1</strain>
    </source>
</reference>
<keyword evidence="2" id="KW-1185">Reference proteome</keyword>